<dbReference type="Pfam" id="PF02913">
    <property type="entry name" value="FAD-oxidase_C"/>
    <property type="match status" value="1"/>
</dbReference>
<dbReference type="Proteomes" id="UP000001989">
    <property type="component" value="Chromosome"/>
</dbReference>
<evidence type="ECO:0000313" key="8">
    <source>
        <dbReference type="Proteomes" id="UP000001989"/>
    </source>
</evidence>
<keyword evidence="5" id="KW-0560">Oxidoreductase</keyword>
<dbReference type="EMBL" id="CP000699">
    <property type="protein sequence ID" value="ABQ68349.1"/>
    <property type="molecule type" value="Genomic_DNA"/>
</dbReference>
<evidence type="ECO:0000256" key="3">
    <source>
        <dbReference type="ARBA" id="ARBA00022630"/>
    </source>
</evidence>
<dbReference type="KEGG" id="swi:Swit_1989"/>
<dbReference type="PANTHER" id="PTHR43716">
    <property type="entry name" value="D-2-HYDROXYGLUTARATE DEHYDROGENASE, MITOCHONDRIAL"/>
    <property type="match status" value="1"/>
</dbReference>
<dbReference type="OrthoDB" id="9811557at2"/>
<dbReference type="PROSITE" id="PS51387">
    <property type="entry name" value="FAD_PCMH"/>
    <property type="match status" value="1"/>
</dbReference>
<evidence type="ECO:0000256" key="4">
    <source>
        <dbReference type="ARBA" id="ARBA00022827"/>
    </source>
</evidence>
<proteinExistence type="inferred from homology"/>
<dbReference type="InterPro" id="IPR016167">
    <property type="entry name" value="FAD-bd_PCMH_sub1"/>
</dbReference>
<name>A0A9J9HBE3_RHIWR</name>
<dbReference type="Gene3D" id="3.30.70.2740">
    <property type="match status" value="1"/>
</dbReference>
<dbReference type="InterPro" id="IPR016166">
    <property type="entry name" value="FAD-bd_PCMH"/>
</dbReference>
<dbReference type="InterPro" id="IPR016171">
    <property type="entry name" value="Vanillyl_alc_oxidase_C-sub2"/>
</dbReference>
<dbReference type="InterPro" id="IPR016164">
    <property type="entry name" value="FAD-linked_Oxase-like_C"/>
</dbReference>
<sequence length="465" mass="50344">MADAPTAEVVAALRADLLSAVGTAGLLEPEDFETRSCDPFRPVPILSPFVARPANAEELSAVVKAAIAHGFRIVTHGGRTGVAGGAFTRPDSIVVSLERMNRIEEISDVDQIAVVQAGVPIQALHEAVEARGLFYPVDLGAKGSATMGGTIATNAGGNHVLRWGMTRANLLGIEGVLADGTIVSSMNRLLKNNTGYDLKHLFAGTEGTIGIVTRAVVRLVPLPTTQSVAFVAVESMAKVLRLLNLARAMPALSAFEVMWRDYYEMVANSGTGRRPLEPGHDYHVLIESLGNDPEADEGAFERFVQRASDEGLIADGVVAASERQRRELWHVREASEVFVSEFGTFVSFDVSAELNAIERMVEEAYAALRARFPEVRGGTFGHLGDNNIHLGITIGEDTVARTAEIEEIVFDVLARYQGALTAEHGIGTLKRDFLRKYKSEGELAAMRRLRDAFDPDRRLNPDVML</sequence>
<dbReference type="PANTHER" id="PTHR43716:SF1">
    <property type="entry name" value="D-2-HYDROXYGLUTARATE DEHYDROGENASE, MITOCHONDRIAL"/>
    <property type="match status" value="1"/>
</dbReference>
<comment type="cofactor">
    <cofactor evidence="1">
        <name>FAD</name>
        <dbReference type="ChEBI" id="CHEBI:57692"/>
    </cofactor>
</comment>
<evidence type="ECO:0000256" key="1">
    <source>
        <dbReference type="ARBA" id="ARBA00001974"/>
    </source>
</evidence>
<dbReference type="InterPro" id="IPR016169">
    <property type="entry name" value="FAD-bd_PCMH_sub2"/>
</dbReference>
<dbReference type="GO" id="GO:0071949">
    <property type="term" value="F:FAD binding"/>
    <property type="evidence" value="ECO:0007669"/>
    <property type="project" value="InterPro"/>
</dbReference>
<keyword evidence="8" id="KW-1185">Reference proteome</keyword>
<feature type="domain" description="FAD-binding PCMH-type" evidence="6">
    <location>
        <begin position="40"/>
        <end position="222"/>
    </location>
</feature>
<comment type="similarity">
    <text evidence="2">Belongs to the FAD-binding oxidoreductase/transferase type 4 family.</text>
</comment>
<evidence type="ECO:0000256" key="2">
    <source>
        <dbReference type="ARBA" id="ARBA00008000"/>
    </source>
</evidence>
<dbReference type="GO" id="GO:0022904">
    <property type="term" value="P:respiratory electron transport chain"/>
    <property type="evidence" value="ECO:0007669"/>
    <property type="project" value="TreeGrafter"/>
</dbReference>
<evidence type="ECO:0000313" key="7">
    <source>
        <dbReference type="EMBL" id="ABQ68349.1"/>
    </source>
</evidence>
<dbReference type="Gene3D" id="3.30.43.10">
    <property type="entry name" value="Uridine Diphospho-n-acetylenolpyruvylglucosamine Reductase, domain 2"/>
    <property type="match status" value="1"/>
</dbReference>
<dbReference type="InterPro" id="IPR006094">
    <property type="entry name" value="Oxid_FAD_bind_N"/>
</dbReference>
<evidence type="ECO:0000259" key="6">
    <source>
        <dbReference type="PROSITE" id="PS51387"/>
    </source>
</evidence>
<reference evidence="7 8" key="1">
    <citation type="journal article" date="2010" name="J. Bacteriol.">
        <title>Genome sequence of the dioxin-mineralizing bacterium Sphingomonas wittichii RW1.</title>
        <authorList>
            <person name="Miller T.R."/>
            <person name="Delcher A.L."/>
            <person name="Salzberg S.L."/>
            <person name="Saunders E."/>
            <person name="Detter J.C."/>
            <person name="Halden R.U."/>
        </authorList>
    </citation>
    <scope>NUCLEOTIDE SEQUENCE [LARGE SCALE GENOMIC DNA]</scope>
    <source>
        <strain evidence="8">DSM 6014 / CCUG 31198 / JCM 15750 / NBRC 105917 / EY 4224 / RW1</strain>
    </source>
</reference>
<dbReference type="InterPro" id="IPR051264">
    <property type="entry name" value="FAD-oxidored/transferase_4"/>
</dbReference>
<evidence type="ECO:0000256" key="5">
    <source>
        <dbReference type="ARBA" id="ARBA00023002"/>
    </source>
</evidence>
<keyword evidence="4" id="KW-0274">FAD</keyword>
<dbReference type="Gene3D" id="3.30.70.2190">
    <property type="match status" value="1"/>
</dbReference>
<keyword evidence="3" id="KW-0285">Flavoprotein</keyword>
<dbReference type="FunFam" id="1.10.45.10:FF:000001">
    <property type="entry name" value="D-lactate dehydrogenase mitochondrial"/>
    <property type="match status" value="1"/>
</dbReference>
<dbReference type="SUPFAM" id="SSF56176">
    <property type="entry name" value="FAD-binding/transporter-associated domain-like"/>
    <property type="match status" value="1"/>
</dbReference>
<dbReference type="Gene3D" id="1.10.45.10">
    <property type="entry name" value="Vanillyl-alcohol Oxidase, Chain A, domain 4"/>
    <property type="match status" value="1"/>
</dbReference>
<gene>
    <name evidence="7" type="ordered locus">Swit_1989</name>
</gene>
<dbReference type="InterPro" id="IPR004113">
    <property type="entry name" value="FAD-bd_oxidored_4_C"/>
</dbReference>
<dbReference type="SUPFAM" id="SSF55103">
    <property type="entry name" value="FAD-linked oxidases, C-terminal domain"/>
    <property type="match status" value="1"/>
</dbReference>
<dbReference type="AlphaFoldDB" id="A0A9J9HBE3"/>
<dbReference type="InterPro" id="IPR036318">
    <property type="entry name" value="FAD-bd_PCMH-like_sf"/>
</dbReference>
<dbReference type="GO" id="GO:0016491">
    <property type="term" value="F:oxidoreductase activity"/>
    <property type="evidence" value="ECO:0007669"/>
    <property type="project" value="UniProtKB-KW"/>
</dbReference>
<accession>A0A9J9HBE3</accession>
<dbReference type="Gene3D" id="3.30.465.10">
    <property type="match status" value="1"/>
</dbReference>
<organism evidence="7 8">
    <name type="scientific">Rhizorhabdus wittichii (strain DSM 6014 / CCUG 31198 / JCM 15750 / NBRC 105917 / EY 4224 / RW1)</name>
    <name type="common">Sphingomonas wittichii</name>
    <dbReference type="NCBI Taxonomy" id="392499"/>
    <lineage>
        <taxon>Bacteria</taxon>
        <taxon>Pseudomonadati</taxon>
        <taxon>Pseudomonadota</taxon>
        <taxon>Alphaproteobacteria</taxon>
        <taxon>Sphingomonadales</taxon>
        <taxon>Sphingomonadaceae</taxon>
        <taxon>Rhizorhabdus</taxon>
    </lineage>
</organism>
<protein>
    <submittedName>
        <fullName evidence="7">FAD linked oxidase domain protein</fullName>
    </submittedName>
</protein>
<dbReference type="Pfam" id="PF01565">
    <property type="entry name" value="FAD_binding_4"/>
    <property type="match status" value="1"/>
</dbReference>